<evidence type="ECO:0000256" key="3">
    <source>
        <dbReference type="ARBA" id="ARBA00022475"/>
    </source>
</evidence>
<sequence>MKNKAFVQTCFYYSFIFMATSGLAAYMSLFFAAMNQTDTQIGILTSIGAVVGIIASPFWGIRGDRANSKNNVLAICLLLSAAVIWLLPLFGKNFFLLLLAMIIFSFFRSAINPLSDAISLELATKENFQFSKVRTAGSLGFAIMSMVAGMMIEIHINAIFIIYTLLITASFFVLLRLPQISGYQKEAANINFFQVLKSPSLKKIYLYVLVLSTSFGFFGAFHALYSVQEGISVGLLGVGVMLGSFSQFPFMLFFDKLYRKFGIRNIIIVAGIFNAIRWLLYAYWLNSVSILFLWLLHGGSFILVYLSIAEYVHRYVQKELKVSGQMMNAIILQGAGQILGGIAGGFSAGLLGYGVVFGAMGVLCIAGVLFFVIATRKNPTLIDH</sequence>
<feature type="transmembrane region" description="Helical" evidence="8">
    <location>
        <begin position="266"/>
        <end position="284"/>
    </location>
</feature>
<evidence type="ECO:0000256" key="1">
    <source>
        <dbReference type="ARBA" id="ARBA00004429"/>
    </source>
</evidence>
<dbReference type="GO" id="GO:0030395">
    <property type="term" value="F:lactose binding"/>
    <property type="evidence" value="ECO:0007669"/>
    <property type="project" value="TreeGrafter"/>
</dbReference>
<feature type="transmembrane region" description="Helical" evidence="8">
    <location>
        <begin position="94"/>
        <end position="114"/>
    </location>
</feature>
<feature type="domain" description="Major facilitator superfamily (MFS) profile" evidence="9">
    <location>
        <begin position="1"/>
        <end position="181"/>
    </location>
</feature>
<keyword evidence="4" id="KW-0997">Cell inner membrane</keyword>
<evidence type="ECO:0000256" key="8">
    <source>
        <dbReference type="SAM" id="Phobius"/>
    </source>
</evidence>
<evidence type="ECO:0000256" key="2">
    <source>
        <dbReference type="ARBA" id="ARBA00022448"/>
    </source>
</evidence>
<dbReference type="Proteomes" id="UP000252585">
    <property type="component" value="Unassembled WGS sequence"/>
</dbReference>
<dbReference type="Pfam" id="PF12832">
    <property type="entry name" value="MFS_1_like"/>
    <property type="match status" value="1"/>
</dbReference>
<evidence type="ECO:0000313" key="11">
    <source>
        <dbReference type="Proteomes" id="UP000252585"/>
    </source>
</evidence>
<keyword evidence="7 8" id="KW-0472">Membrane</keyword>
<dbReference type="SUPFAM" id="SSF103473">
    <property type="entry name" value="MFS general substrate transporter"/>
    <property type="match status" value="1"/>
</dbReference>
<feature type="transmembrane region" description="Helical" evidence="8">
    <location>
        <begin position="353"/>
        <end position="374"/>
    </location>
</feature>
<dbReference type="InterPro" id="IPR024989">
    <property type="entry name" value="MFS_assoc_dom"/>
</dbReference>
<keyword evidence="6 8" id="KW-1133">Transmembrane helix</keyword>
<dbReference type="RefSeq" id="WP_114351673.1">
    <property type="nucleotide sequence ID" value="NZ_QPJJ01000002.1"/>
</dbReference>
<feature type="transmembrane region" description="Helical" evidence="8">
    <location>
        <begin position="290"/>
        <end position="308"/>
    </location>
</feature>
<feature type="transmembrane region" description="Helical" evidence="8">
    <location>
        <begin position="135"/>
        <end position="152"/>
    </location>
</feature>
<dbReference type="OrthoDB" id="1650886at2"/>
<feature type="transmembrane region" description="Helical" evidence="8">
    <location>
        <begin position="329"/>
        <end position="347"/>
    </location>
</feature>
<evidence type="ECO:0000256" key="4">
    <source>
        <dbReference type="ARBA" id="ARBA00022519"/>
    </source>
</evidence>
<feature type="transmembrane region" description="Helical" evidence="8">
    <location>
        <begin position="71"/>
        <end position="88"/>
    </location>
</feature>
<evidence type="ECO:0000256" key="5">
    <source>
        <dbReference type="ARBA" id="ARBA00022692"/>
    </source>
</evidence>
<evidence type="ECO:0000313" key="10">
    <source>
        <dbReference type="EMBL" id="RCW76909.1"/>
    </source>
</evidence>
<gene>
    <name evidence="10" type="ORF">DFR57_102184</name>
</gene>
<organism evidence="10 11">
    <name type="scientific">Saliterribacillus persicus</name>
    <dbReference type="NCBI Taxonomy" id="930114"/>
    <lineage>
        <taxon>Bacteria</taxon>
        <taxon>Bacillati</taxon>
        <taxon>Bacillota</taxon>
        <taxon>Bacilli</taxon>
        <taxon>Bacillales</taxon>
        <taxon>Bacillaceae</taxon>
        <taxon>Saliterribacillus</taxon>
    </lineage>
</organism>
<comment type="caution">
    <text evidence="10">The sequence shown here is derived from an EMBL/GenBank/DDBJ whole genome shotgun (WGS) entry which is preliminary data.</text>
</comment>
<reference evidence="10 11" key="1">
    <citation type="submission" date="2018-07" db="EMBL/GenBank/DDBJ databases">
        <title>Genomic Encyclopedia of Type Strains, Phase IV (KMG-IV): sequencing the most valuable type-strain genomes for metagenomic binning, comparative biology and taxonomic classification.</title>
        <authorList>
            <person name="Goeker M."/>
        </authorList>
    </citation>
    <scope>NUCLEOTIDE SEQUENCE [LARGE SCALE GENOMIC DNA]</scope>
    <source>
        <strain evidence="10 11">DSM 27696</strain>
    </source>
</reference>
<dbReference type="InterPro" id="IPR020846">
    <property type="entry name" value="MFS_dom"/>
</dbReference>
<proteinExistence type="predicted"/>
<feature type="transmembrane region" description="Helical" evidence="8">
    <location>
        <begin position="40"/>
        <end position="59"/>
    </location>
</feature>
<dbReference type="InterPro" id="IPR036259">
    <property type="entry name" value="MFS_trans_sf"/>
</dbReference>
<evidence type="ECO:0000256" key="6">
    <source>
        <dbReference type="ARBA" id="ARBA00022989"/>
    </source>
</evidence>
<feature type="transmembrane region" description="Helical" evidence="8">
    <location>
        <begin position="231"/>
        <end position="254"/>
    </location>
</feature>
<name>A0A368YB35_9BACI</name>
<dbReference type="PANTHER" id="PTHR23522:SF10">
    <property type="entry name" value="3-PHENYLPROPIONIC ACID TRANSPORTER-RELATED"/>
    <property type="match status" value="1"/>
</dbReference>
<keyword evidence="3" id="KW-1003">Cell membrane</keyword>
<keyword evidence="5 8" id="KW-0812">Transmembrane</keyword>
<keyword evidence="2" id="KW-0813">Transport</keyword>
<dbReference type="AlphaFoldDB" id="A0A368YB35"/>
<dbReference type="EMBL" id="QPJJ01000002">
    <property type="protein sequence ID" value="RCW76909.1"/>
    <property type="molecule type" value="Genomic_DNA"/>
</dbReference>
<comment type="subcellular location">
    <subcellularLocation>
        <location evidence="1">Cell inner membrane</location>
        <topology evidence="1">Multi-pass membrane protein</topology>
    </subcellularLocation>
</comment>
<dbReference type="GO" id="GO:0005886">
    <property type="term" value="C:plasma membrane"/>
    <property type="evidence" value="ECO:0007669"/>
    <property type="project" value="UniProtKB-SubCell"/>
</dbReference>
<feature type="transmembrane region" description="Helical" evidence="8">
    <location>
        <begin position="158"/>
        <end position="175"/>
    </location>
</feature>
<accession>A0A368YB35</accession>
<dbReference type="GO" id="GO:0015528">
    <property type="term" value="F:lactose:proton symporter activity"/>
    <property type="evidence" value="ECO:0007669"/>
    <property type="project" value="TreeGrafter"/>
</dbReference>
<dbReference type="PROSITE" id="PS50850">
    <property type="entry name" value="MFS"/>
    <property type="match status" value="1"/>
</dbReference>
<protein>
    <submittedName>
        <fullName evidence="10">PPP family 3-phenylpropionic acid transporter</fullName>
    </submittedName>
</protein>
<dbReference type="Gene3D" id="1.20.1250.20">
    <property type="entry name" value="MFS general substrate transporter like domains"/>
    <property type="match status" value="2"/>
</dbReference>
<keyword evidence="11" id="KW-1185">Reference proteome</keyword>
<evidence type="ECO:0000259" key="9">
    <source>
        <dbReference type="PROSITE" id="PS50850"/>
    </source>
</evidence>
<feature type="transmembrane region" description="Helical" evidence="8">
    <location>
        <begin position="204"/>
        <end position="225"/>
    </location>
</feature>
<evidence type="ECO:0000256" key="7">
    <source>
        <dbReference type="ARBA" id="ARBA00023136"/>
    </source>
</evidence>
<feature type="transmembrane region" description="Helical" evidence="8">
    <location>
        <begin position="12"/>
        <end position="34"/>
    </location>
</feature>
<dbReference type="PANTHER" id="PTHR23522">
    <property type="entry name" value="BLL5896 PROTEIN"/>
    <property type="match status" value="1"/>
</dbReference>